<name>A0A1I7WW91_HETBA</name>
<dbReference type="WBParaSite" id="Hba_09452">
    <property type="protein sequence ID" value="Hba_09452"/>
    <property type="gene ID" value="Hba_09452"/>
</dbReference>
<evidence type="ECO:0000313" key="3">
    <source>
        <dbReference type="WBParaSite" id="Hba_09452"/>
    </source>
</evidence>
<dbReference type="AlphaFoldDB" id="A0A1I7WW91"/>
<organism evidence="2 3">
    <name type="scientific">Heterorhabditis bacteriophora</name>
    <name type="common">Entomopathogenic nematode worm</name>
    <dbReference type="NCBI Taxonomy" id="37862"/>
    <lineage>
        <taxon>Eukaryota</taxon>
        <taxon>Metazoa</taxon>
        <taxon>Ecdysozoa</taxon>
        <taxon>Nematoda</taxon>
        <taxon>Chromadorea</taxon>
        <taxon>Rhabditida</taxon>
        <taxon>Rhabditina</taxon>
        <taxon>Rhabditomorpha</taxon>
        <taxon>Strongyloidea</taxon>
        <taxon>Heterorhabditidae</taxon>
        <taxon>Heterorhabditis</taxon>
    </lineage>
</organism>
<protein>
    <submittedName>
        <fullName evidence="3">DNA damage-binding protein 1</fullName>
    </submittedName>
</protein>
<reference evidence="3" key="1">
    <citation type="submission" date="2016-11" db="UniProtKB">
        <authorList>
            <consortium name="WormBaseParasite"/>
        </authorList>
    </citation>
    <scope>IDENTIFICATION</scope>
</reference>
<evidence type="ECO:0000313" key="2">
    <source>
        <dbReference type="Proteomes" id="UP000095283"/>
    </source>
</evidence>
<dbReference type="PANTHER" id="PTHR14815:SF2">
    <property type="entry name" value="DDB1- AND CUL4-ASSOCIATED FACTOR 17"/>
    <property type="match status" value="1"/>
</dbReference>
<keyword evidence="2" id="KW-1185">Reference proteome</keyword>
<accession>A0A1I7WW91</accession>
<dbReference type="GO" id="GO:0080008">
    <property type="term" value="C:Cul4-RING E3 ubiquitin ligase complex"/>
    <property type="evidence" value="ECO:0007669"/>
    <property type="project" value="TreeGrafter"/>
</dbReference>
<feature type="region of interest" description="Disordered" evidence="1">
    <location>
        <begin position="302"/>
        <end position="342"/>
    </location>
</feature>
<dbReference type="GO" id="GO:0016567">
    <property type="term" value="P:protein ubiquitination"/>
    <property type="evidence" value="ECO:0007669"/>
    <property type="project" value="InterPro"/>
</dbReference>
<evidence type="ECO:0000256" key="1">
    <source>
        <dbReference type="SAM" id="MobiDB-lite"/>
    </source>
</evidence>
<dbReference type="InterPro" id="IPR031620">
    <property type="entry name" value="DCAF17"/>
</dbReference>
<dbReference type="PANTHER" id="PTHR14815">
    <property type="entry name" value="DDB1- AND CUL4-ASSOCIATED FACTOR 17"/>
    <property type="match status" value="1"/>
</dbReference>
<dbReference type="Proteomes" id="UP000095283">
    <property type="component" value="Unplaced"/>
</dbReference>
<sequence length="342" mass="39184">MVSRQIIKSFRRLGWNKAYSEFFVYGVSIPMHIDDDAESAVGDHAVRQAFCEKRIAMAVFEIQPVRFKGMVQFDKKKFSNAYGAVLENDVLVTFCNSPHRVIIYSFDEIYKQNCIQTYEPLELSDGKQVLPFNIEVTSQITKLFELKGNYCSVYFGGSLRYILCEPTSQRESYVLRDLRDAQVTFILHVIQFRVRVMSMSYDGDRMLHLLVCYDIANLGGIMYSGAEPDSEWVSLMFSLDSGTGRIVNITPMQAHGAELFTDQFTIDVEDDMMASTSYDGKNTTIEIYRLVETDADKWQSEVSKRSPKKFVRSAMSRKERRKRKGEVTNSHSPDGGRSVIPR</sequence>
<proteinExistence type="predicted"/>
<dbReference type="Pfam" id="PF15802">
    <property type="entry name" value="DCAF17"/>
    <property type="match status" value="1"/>
</dbReference>